<comment type="caution">
    <text evidence="1">The sequence shown here is derived from an EMBL/GenBank/DDBJ whole genome shotgun (WGS) entry which is preliminary data.</text>
</comment>
<evidence type="ECO:0000313" key="2">
    <source>
        <dbReference type="Proteomes" id="UP001152795"/>
    </source>
</evidence>
<dbReference type="Proteomes" id="UP001152795">
    <property type="component" value="Unassembled WGS sequence"/>
</dbReference>
<evidence type="ECO:0000313" key="1">
    <source>
        <dbReference type="EMBL" id="CAB4025692.1"/>
    </source>
</evidence>
<dbReference type="EMBL" id="CACRXK020013761">
    <property type="protein sequence ID" value="CAB4025692.1"/>
    <property type="molecule type" value="Genomic_DNA"/>
</dbReference>
<sequence>MDTSIRTGESSDLQSALDSVQSWAVEELNAKKTKEMWINFTEAPPSLPLHIGDAIIERSERDDNFKILGTWFQKDLKWNKHVEETTRKAAKNLYCLRECRRANLPVEGGLTTYLPKIRPILEYCSPVPGWSATISKGRIGTCAKEESTNYWPPA</sequence>
<reference evidence="1" key="1">
    <citation type="submission" date="2020-04" db="EMBL/GenBank/DDBJ databases">
        <authorList>
            <person name="Alioto T."/>
            <person name="Alioto T."/>
            <person name="Gomez Garrido J."/>
        </authorList>
    </citation>
    <scope>NUCLEOTIDE SEQUENCE</scope>
    <source>
        <strain evidence="1">A484AB</strain>
    </source>
</reference>
<dbReference type="PANTHER" id="PTHR33332">
    <property type="entry name" value="REVERSE TRANSCRIPTASE DOMAIN-CONTAINING PROTEIN"/>
    <property type="match status" value="1"/>
</dbReference>
<keyword evidence="2" id="KW-1185">Reference proteome</keyword>
<dbReference type="AlphaFoldDB" id="A0A6S7KDV6"/>
<proteinExistence type="predicted"/>
<dbReference type="OrthoDB" id="10037236at2759"/>
<protein>
    <submittedName>
        <fullName evidence="1">Uncharacterized protein</fullName>
    </submittedName>
</protein>
<gene>
    <name evidence="1" type="ORF">PACLA_8A038161</name>
</gene>
<accession>A0A6S7KDV6</accession>
<name>A0A6S7KDV6_PARCT</name>
<organism evidence="1 2">
    <name type="scientific">Paramuricea clavata</name>
    <name type="common">Red gorgonian</name>
    <name type="synonym">Violescent sea-whip</name>
    <dbReference type="NCBI Taxonomy" id="317549"/>
    <lineage>
        <taxon>Eukaryota</taxon>
        <taxon>Metazoa</taxon>
        <taxon>Cnidaria</taxon>
        <taxon>Anthozoa</taxon>
        <taxon>Octocorallia</taxon>
        <taxon>Malacalcyonacea</taxon>
        <taxon>Plexauridae</taxon>
        <taxon>Paramuricea</taxon>
    </lineage>
</organism>